<dbReference type="Proteomes" id="UP000253999">
    <property type="component" value="Unassembled WGS sequence"/>
</dbReference>
<dbReference type="Gene3D" id="2.40.50.140">
    <property type="entry name" value="Nucleic acid-binding proteins"/>
    <property type="match status" value="1"/>
</dbReference>
<feature type="domain" description="DNA replication/recombination mediator RecO N-terminal" evidence="9">
    <location>
        <begin position="11"/>
        <end position="81"/>
    </location>
</feature>
<dbReference type="EMBL" id="CP038817">
    <property type="protein sequence ID" value="QEN10157.1"/>
    <property type="molecule type" value="Genomic_DNA"/>
</dbReference>
<keyword evidence="6 8" id="KW-0234">DNA repair</keyword>
<dbReference type="GO" id="GO:0006302">
    <property type="term" value="P:double-strand break repair"/>
    <property type="evidence" value="ECO:0007669"/>
    <property type="project" value="TreeGrafter"/>
</dbReference>
<dbReference type="GeneID" id="78223676"/>
<proteinExistence type="inferred from homology"/>
<gene>
    <name evidence="8 10" type="primary">recO</name>
    <name evidence="11" type="ORF">DPV98_06860</name>
    <name evidence="10" type="ORF">E5Q53_01065</name>
</gene>
<dbReference type="KEGG" id="hpaa:E5Q53_01065"/>
<dbReference type="NCBIfam" id="TIGR00613">
    <property type="entry name" value="reco"/>
    <property type="match status" value="1"/>
</dbReference>
<evidence type="ECO:0000256" key="4">
    <source>
        <dbReference type="ARBA" id="ARBA00022763"/>
    </source>
</evidence>
<evidence type="ECO:0000256" key="8">
    <source>
        <dbReference type="HAMAP-Rule" id="MF_00201"/>
    </source>
</evidence>
<dbReference type="PANTHER" id="PTHR33991">
    <property type="entry name" value="DNA REPAIR PROTEIN RECO"/>
    <property type="match status" value="1"/>
</dbReference>
<evidence type="ECO:0000256" key="2">
    <source>
        <dbReference type="ARBA" id="ARBA00007452"/>
    </source>
</evidence>
<dbReference type="Proteomes" id="UP000323974">
    <property type="component" value="Chromosome"/>
</dbReference>
<dbReference type="SUPFAM" id="SSF57863">
    <property type="entry name" value="ArfGap/RecO-like zinc finger"/>
    <property type="match status" value="1"/>
</dbReference>
<dbReference type="InterPro" id="IPR042242">
    <property type="entry name" value="RecO_C"/>
</dbReference>
<sequence>MSKNFEAQPLQRAFVLHRREYSESSLLVDFFTEHNGRMTLLAKGARRPRSPLKALLQPFTPLLLRWTGKGDLKTLTQAEAASLTLPMEPMALYSGFYVNEMLVRVLENQTAYQELFNHYLQCVTRLASNAEQLEPILRTFEFQMLRALGYGVDFCHCMATGEEVDPNMWYQFCENEGFIASLLQNNLSFLGKDLLAFEVLDFSDKSTQQAAKRFTRIALKPYLGSQPLKSRELFQSILPSKLKGA</sequence>
<evidence type="ECO:0000256" key="5">
    <source>
        <dbReference type="ARBA" id="ARBA00023172"/>
    </source>
</evidence>
<evidence type="ECO:0000256" key="1">
    <source>
        <dbReference type="ARBA" id="ARBA00003065"/>
    </source>
</evidence>
<dbReference type="InterPro" id="IPR037278">
    <property type="entry name" value="ARFGAP/RecO"/>
</dbReference>
<protein>
    <recommendedName>
        <fullName evidence="3 8">DNA repair protein RecO</fullName>
    </recommendedName>
    <alternativeName>
        <fullName evidence="7 8">Recombination protein O</fullName>
    </alternativeName>
</protein>
<keyword evidence="5 8" id="KW-0233">DNA recombination</keyword>
<evidence type="ECO:0000313" key="12">
    <source>
        <dbReference type="Proteomes" id="UP000253999"/>
    </source>
</evidence>
<reference evidence="10 13" key="2">
    <citation type="submission" date="2019-04" db="EMBL/GenBank/DDBJ databases">
        <title>Complete Genome and Methylome Analysis of Haemophilus haemolyticus NEB129.</title>
        <authorList>
            <person name="Fomenkov A."/>
            <person name="Roberts R.J."/>
            <person name="Anton B.P."/>
            <person name="Vincze T."/>
        </authorList>
    </citation>
    <scope>NUCLEOTIDE SEQUENCE [LARGE SCALE GENOMIC DNA]</scope>
    <source>
        <strain evidence="10 13">NEB129</strain>
    </source>
</reference>
<comment type="similarity">
    <text evidence="2 8">Belongs to the RecO family.</text>
</comment>
<dbReference type="EMBL" id="QEQD01000006">
    <property type="protein sequence ID" value="RDF03938.1"/>
    <property type="molecule type" value="Genomic_DNA"/>
</dbReference>
<reference evidence="11 12" key="1">
    <citation type="submission" date="2018-05" db="EMBL/GenBank/DDBJ databases">
        <title>Draft Genome Sequences for a Diverse set of 7 Haemophilus Species.</title>
        <authorList>
            <person name="Nichols M."/>
            <person name="Topaz N."/>
            <person name="Wang X."/>
            <person name="Wang X."/>
            <person name="Boxrud D."/>
        </authorList>
    </citation>
    <scope>NUCLEOTIDE SEQUENCE [LARGE SCALE GENOMIC DNA]</scope>
    <source>
        <strain evidence="11 12">C2010039593</strain>
    </source>
</reference>
<evidence type="ECO:0000259" key="9">
    <source>
        <dbReference type="Pfam" id="PF11967"/>
    </source>
</evidence>
<evidence type="ECO:0000256" key="3">
    <source>
        <dbReference type="ARBA" id="ARBA00021310"/>
    </source>
</evidence>
<evidence type="ECO:0000256" key="7">
    <source>
        <dbReference type="ARBA" id="ARBA00033409"/>
    </source>
</evidence>
<evidence type="ECO:0000256" key="6">
    <source>
        <dbReference type="ARBA" id="ARBA00023204"/>
    </source>
</evidence>
<accession>A0A369ZEB7</accession>
<dbReference type="HAMAP" id="MF_00201">
    <property type="entry name" value="RecO"/>
    <property type="match status" value="1"/>
</dbReference>
<dbReference type="InterPro" id="IPR012340">
    <property type="entry name" value="NA-bd_OB-fold"/>
</dbReference>
<dbReference type="InterPro" id="IPR022572">
    <property type="entry name" value="DNA_rep/recomb_RecO_N"/>
</dbReference>
<dbReference type="AlphaFoldDB" id="A0A369ZEB7"/>
<evidence type="ECO:0000313" key="10">
    <source>
        <dbReference type="EMBL" id="QEN10157.1"/>
    </source>
</evidence>
<comment type="function">
    <text evidence="1 8">Involved in DNA repair and RecF pathway recombination.</text>
</comment>
<dbReference type="InterPro" id="IPR003717">
    <property type="entry name" value="RecO"/>
</dbReference>
<dbReference type="STRING" id="735.B0185_02980"/>
<dbReference type="PANTHER" id="PTHR33991:SF1">
    <property type="entry name" value="DNA REPAIR PROTEIN RECO"/>
    <property type="match status" value="1"/>
</dbReference>
<dbReference type="Gene3D" id="1.20.1440.120">
    <property type="entry name" value="Recombination protein O, C-terminal domain"/>
    <property type="match status" value="1"/>
</dbReference>
<dbReference type="RefSeq" id="WP_039863115.1">
    <property type="nucleotide sequence ID" value="NZ_CALIFA010000035.1"/>
</dbReference>
<keyword evidence="4 8" id="KW-0227">DNA damage</keyword>
<dbReference type="Pfam" id="PF11967">
    <property type="entry name" value="RecO_N"/>
    <property type="match status" value="1"/>
</dbReference>
<name>A0A369ZEB7_HAEPH</name>
<organism evidence="11 12">
    <name type="scientific">Haemophilus parahaemolyticus</name>
    <dbReference type="NCBI Taxonomy" id="735"/>
    <lineage>
        <taxon>Bacteria</taxon>
        <taxon>Pseudomonadati</taxon>
        <taxon>Pseudomonadota</taxon>
        <taxon>Gammaproteobacteria</taxon>
        <taxon>Pasteurellales</taxon>
        <taxon>Pasteurellaceae</taxon>
        <taxon>Haemophilus</taxon>
    </lineage>
</organism>
<dbReference type="GO" id="GO:0043590">
    <property type="term" value="C:bacterial nucleoid"/>
    <property type="evidence" value="ECO:0007669"/>
    <property type="project" value="TreeGrafter"/>
</dbReference>
<dbReference type="Pfam" id="PF02565">
    <property type="entry name" value="RecO_C"/>
    <property type="match status" value="1"/>
</dbReference>
<evidence type="ECO:0000313" key="11">
    <source>
        <dbReference type="EMBL" id="RDF03938.1"/>
    </source>
</evidence>
<dbReference type="GO" id="GO:0006310">
    <property type="term" value="P:DNA recombination"/>
    <property type="evidence" value="ECO:0007669"/>
    <property type="project" value="UniProtKB-UniRule"/>
</dbReference>
<evidence type="ECO:0000313" key="13">
    <source>
        <dbReference type="Proteomes" id="UP000323974"/>
    </source>
</evidence>
<dbReference type="SUPFAM" id="SSF50249">
    <property type="entry name" value="Nucleic acid-binding proteins"/>
    <property type="match status" value="1"/>
</dbReference>